<reference evidence="1" key="1">
    <citation type="submission" date="2022-06" db="EMBL/GenBank/DDBJ databases">
        <title>Complete genome sequence of Mycobacterium pseudoshottsii NJB1907-Z4.</title>
        <authorList>
            <person name="Komine T."/>
            <person name="Fukano H."/>
            <person name="Wada S."/>
        </authorList>
    </citation>
    <scope>NUCLEOTIDE SEQUENCE</scope>
    <source>
        <strain evidence="1">NJB1907-Z4</strain>
    </source>
</reference>
<dbReference type="Proteomes" id="UP001058626">
    <property type="component" value="Chromosome"/>
</dbReference>
<evidence type="ECO:0000313" key="2">
    <source>
        <dbReference type="Proteomes" id="UP001058626"/>
    </source>
</evidence>
<dbReference type="InterPro" id="IPR035923">
    <property type="entry name" value="TT1751-like_sf"/>
</dbReference>
<evidence type="ECO:0000313" key="1">
    <source>
        <dbReference type="EMBL" id="BDN83291.1"/>
    </source>
</evidence>
<protein>
    <submittedName>
        <fullName evidence="1">Uncharacterized protein</fullName>
    </submittedName>
</protein>
<dbReference type="AlphaFoldDB" id="A0A9N7LRH5"/>
<gene>
    <name evidence="1" type="ORF">NJB1907Z4_C35060</name>
</gene>
<name>A0A9N7LRH5_9MYCO</name>
<dbReference type="SUPFAM" id="SSF103247">
    <property type="entry name" value="TT1751-like"/>
    <property type="match status" value="1"/>
</dbReference>
<accession>A0A9N7LRH5</accession>
<dbReference type="Gene3D" id="3.30.310.70">
    <property type="entry name" value="TT1751-like domain"/>
    <property type="match status" value="1"/>
</dbReference>
<sequence>MSDTPPGTSPSGSATEGITMGLALSTRLTAPFDDAVARTRAALAAQGLGVLTEIDVKATL</sequence>
<dbReference type="EMBL" id="AP026367">
    <property type="protein sequence ID" value="BDN83291.1"/>
    <property type="molecule type" value="Genomic_DNA"/>
</dbReference>
<organism evidence="1 2">
    <name type="scientific">Mycobacterium pseudoshottsii</name>
    <dbReference type="NCBI Taxonomy" id="265949"/>
    <lineage>
        <taxon>Bacteria</taxon>
        <taxon>Bacillati</taxon>
        <taxon>Actinomycetota</taxon>
        <taxon>Actinomycetes</taxon>
        <taxon>Mycobacteriales</taxon>
        <taxon>Mycobacteriaceae</taxon>
        <taxon>Mycobacterium</taxon>
        <taxon>Mycobacterium ulcerans group</taxon>
    </lineage>
</organism>
<keyword evidence="2" id="KW-1185">Reference proteome</keyword>
<proteinExistence type="predicted"/>